<feature type="domain" description="GGDEF" evidence="3">
    <location>
        <begin position="310"/>
        <end position="345"/>
    </location>
</feature>
<name>A0A849VAA1_9GAMM</name>
<evidence type="ECO:0000259" key="3">
    <source>
        <dbReference type="PROSITE" id="PS50887"/>
    </source>
</evidence>
<dbReference type="CDD" id="cd01949">
    <property type="entry name" value="GGDEF"/>
    <property type="match status" value="1"/>
</dbReference>
<dbReference type="NCBIfam" id="TIGR00254">
    <property type="entry name" value="GGDEF"/>
    <property type="match status" value="1"/>
</dbReference>
<dbReference type="NCBIfam" id="TIGR00229">
    <property type="entry name" value="sensory_box"/>
    <property type="match status" value="1"/>
</dbReference>
<evidence type="ECO:0000313" key="4">
    <source>
        <dbReference type="EMBL" id="NOU49700.1"/>
    </source>
</evidence>
<dbReference type="InterPro" id="IPR043128">
    <property type="entry name" value="Rev_trsase/Diguanyl_cyclase"/>
</dbReference>
<dbReference type="PANTHER" id="PTHR44757">
    <property type="entry name" value="DIGUANYLATE CYCLASE DGCP"/>
    <property type="match status" value="1"/>
</dbReference>
<dbReference type="Gene3D" id="3.30.450.20">
    <property type="entry name" value="PAS domain"/>
    <property type="match status" value="1"/>
</dbReference>
<feature type="transmembrane region" description="Helical" evidence="1">
    <location>
        <begin position="128"/>
        <end position="150"/>
    </location>
</feature>
<sequence>MGYGGFIHNFKNFVLRGEQIYFIRAQQELSSIYRSIDKFSQFELSEKESQSIDTIRNTVDQYAAKLLNESIQDKSRENIAKLDKIVEVDDTQAEQALDVLRMSLHDSYQRTMASQALHTEEVTIFIKLGAYFLSPIVCLVALLNMLMLWFMHQLLKERTALIEVMSDSVIYYDKGGRIWQVNDVGQKQFGYSKKEFIKMTMADLLPSHFNGATFLKQVKHSFNHPQLVDTERDTCVVGVHKNGTKKRYRISITTILNGDGQFYIAVMHDLSEEQALLEKAHLDYLTGVYNRRQAYSLLERELARLNRYHRPLAILLVDLDNFKPLNDKEGHLAGDIALKELCIFL</sequence>
<dbReference type="Pfam" id="PF00989">
    <property type="entry name" value="PAS"/>
    <property type="match status" value="1"/>
</dbReference>
<comment type="caution">
    <text evidence="4">The sequence shown here is derived from an EMBL/GenBank/DDBJ whole genome shotgun (WGS) entry which is preliminary data.</text>
</comment>
<evidence type="ECO:0000259" key="2">
    <source>
        <dbReference type="PROSITE" id="PS50112"/>
    </source>
</evidence>
<dbReference type="InterPro" id="IPR000160">
    <property type="entry name" value="GGDEF_dom"/>
</dbReference>
<accession>A0A849VAA1</accession>
<dbReference type="CDD" id="cd00130">
    <property type="entry name" value="PAS"/>
    <property type="match status" value="1"/>
</dbReference>
<dbReference type="InterPro" id="IPR035965">
    <property type="entry name" value="PAS-like_dom_sf"/>
</dbReference>
<dbReference type="SUPFAM" id="SSF55073">
    <property type="entry name" value="Nucleotide cyclase"/>
    <property type="match status" value="1"/>
</dbReference>
<dbReference type="AlphaFoldDB" id="A0A849VAA1"/>
<dbReference type="SMART" id="SM00091">
    <property type="entry name" value="PAS"/>
    <property type="match status" value="1"/>
</dbReference>
<keyword evidence="1" id="KW-1133">Transmembrane helix</keyword>
<reference evidence="4 5" key="1">
    <citation type="submission" date="2020-04" db="EMBL/GenBank/DDBJ databases">
        <title>Pseudoalteromonas caenipelagi sp. nov., isolated from a tidal flat.</title>
        <authorList>
            <person name="Park S."/>
            <person name="Yoon J.-H."/>
        </authorList>
    </citation>
    <scope>NUCLEOTIDE SEQUENCE [LARGE SCALE GENOMIC DNA]</scope>
    <source>
        <strain evidence="4 5">JBTF-M23</strain>
    </source>
</reference>
<protein>
    <submittedName>
        <fullName evidence="4">Diguanylate cyclase</fullName>
    </submittedName>
</protein>
<dbReference type="EMBL" id="JABBPG010000001">
    <property type="protein sequence ID" value="NOU49700.1"/>
    <property type="molecule type" value="Genomic_DNA"/>
</dbReference>
<organism evidence="4 5">
    <name type="scientific">Pseudoalteromonas caenipelagi</name>
    <dbReference type="NCBI Taxonomy" id="2726988"/>
    <lineage>
        <taxon>Bacteria</taxon>
        <taxon>Pseudomonadati</taxon>
        <taxon>Pseudomonadota</taxon>
        <taxon>Gammaproteobacteria</taxon>
        <taxon>Alteromonadales</taxon>
        <taxon>Pseudoalteromonadaceae</taxon>
        <taxon>Pseudoalteromonas</taxon>
    </lineage>
</organism>
<proteinExistence type="predicted"/>
<dbReference type="Pfam" id="PF00990">
    <property type="entry name" value="GGDEF"/>
    <property type="match status" value="1"/>
</dbReference>
<dbReference type="SUPFAM" id="SSF55785">
    <property type="entry name" value="PYP-like sensor domain (PAS domain)"/>
    <property type="match status" value="1"/>
</dbReference>
<feature type="domain" description="PAS" evidence="2">
    <location>
        <begin position="154"/>
        <end position="197"/>
    </location>
</feature>
<keyword evidence="5" id="KW-1185">Reference proteome</keyword>
<dbReference type="PROSITE" id="PS50887">
    <property type="entry name" value="GGDEF"/>
    <property type="match status" value="1"/>
</dbReference>
<keyword evidence="1" id="KW-0812">Transmembrane</keyword>
<dbReference type="PROSITE" id="PS50112">
    <property type="entry name" value="PAS"/>
    <property type="match status" value="1"/>
</dbReference>
<dbReference type="Proteomes" id="UP000586305">
    <property type="component" value="Unassembled WGS sequence"/>
</dbReference>
<dbReference type="Gene3D" id="3.30.70.270">
    <property type="match status" value="1"/>
</dbReference>
<dbReference type="InterPro" id="IPR000014">
    <property type="entry name" value="PAS"/>
</dbReference>
<evidence type="ECO:0000313" key="5">
    <source>
        <dbReference type="Proteomes" id="UP000586305"/>
    </source>
</evidence>
<keyword evidence="1" id="KW-0472">Membrane</keyword>
<gene>
    <name evidence="4" type="ORF">HG263_04015</name>
</gene>
<dbReference type="PANTHER" id="PTHR44757:SF2">
    <property type="entry name" value="BIOFILM ARCHITECTURE MAINTENANCE PROTEIN MBAA"/>
    <property type="match status" value="1"/>
</dbReference>
<dbReference type="InterPro" id="IPR013767">
    <property type="entry name" value="PAS_fold"/>
</dbReference>
<dbReference type="InterPro" id="IPR052155">
    <property type="entry name" value="Biofilm_reg_signaling"/>
</dbReference>
<evidence type="ECO:0000256" key="1">
    <source>
        <dbReference type="SAM" id="Phobius"/>
    </source>
</evidence>
<dbReference type="InterPro" id="IPR029787">
    <property type="entry name" value="Nucleotide_cyclase"/>
</dbReference>